<evidence type="ECO:0000259" key="1">
    <source>
        <dbReference type="Pfam" id="PF13518"/>
    </source>
</evidence>
<proteinExistence type="predicted"/>
<organism evidence="2 3">
    <name type="scientific">Sporolactobacillus shoreae</name>
    <dbReference type="NCBI Taxonomy" id="1465501"/>
    <lineage>
        <taxon>Bacteria</taxon>
        <taxon>Bacillati</taxon>
        <taxon>Bacillota</taxon>
        <taxon>Bacilli</taxon>
        <taxon>Bacillales</taxon>
        <taxon>Sporolactobacillaceae</taxon>
        <taxon>Sporolactobacillus</taxon>
    </lineage>
</organism>
<dbReference type="Pfam" id="PF13518">
    <property type="entry name" value="HTH_28"/>
    <property type="match status" value="1"/>
</dbReference>
<accession>A0A4Z0GPQ8</accession>
<dbReference type="AlphaFoldDB" id="A0A4Z0GPQ8"/>
<dbReference type="Proteomes" id="UP000298347">
    <property type="component" value="Unassembled WGS sequence"/>
</dbReference>
<dbReference type="InterPro" id="IPR009057">
    <property type="entry name" value="Homeodomain-like_sf"/>
</dbReference>
<dbReference type="SUPFAM" id="SSF46689">
    <property type="entry name" value="Homeodomain-like"/>
    <property type="match status" value="1"/>
</dbReference>
<comment type="caution">
    <text evidence="2">The sequence shown here is derived from an EMBL/GenBank/DDBJ whole genome shotgun (WGS) entry which is preliminary data.</text>
</comment>
<dbReference type="EMBL" id="SRJD01000008">
    <property type="protein sequence ID" value="TGA98349.1"/>
    <property type="molecule type" value="Genomic_DNA"/>
</dbReference>
<feature type="domain" description="Insertion element IS150 protein InsJ-like helix-turn-helix" evidence="1">
    <location>
        <begin position="7"/>
        <end position="45"/>
    </location>
</feature>
<dbReference type="OrthoDB" id="92877at2"/>
<evidence type="ECO:0000313" key="3">
    <source>
        <dbReference type="Proteomes" id="UP000298347"/>
    </source>
</evidence>
<reference evidence="2 3" key="1">
    <citation type="journal article" date="2015" name="Int. J. Syst. Evol. Microbiol.">
        <title>Sporolactobacillus shoreae sp. nov. and Sporolactobacillus spathodeae sp. nov., two spore-forming lactic acid bacteria isolated from tree barks in Thailand.</title>
        <authorList>
            <person name="Thamacharoensuk T."/>
            <person name="Kitahara M."/>
            <person name="Ohkuma M."/>
            <person name="Thongchul N."/>
            <person name="Tanasupawat S."/>
        </authorList>
    </citation>
    <scope>NUCLEOTIDE SEQUENCE [LARGE SCALE GENOMIC DNA]</scope>
    <source>
        <strain evidence="2 3">BK92</strain>
    </source>
</reference>
<gene>
    <name evidence="2" type="ORF">E4665_08915</name>
</gene>
<dbReference type="InterPro" id="IPR055247">
    <property type="entry name" value="InsJ-like_HTH"/>
</dbReference>
<name>A0A4Z0GPQ8_9BACL</name>
<evidence type="ECO:0000313" key="2">
    <source>
        <dbReference type="EMBL" id="TGA98349.1"/>
    </source>
</evidence>
<protein>
    <submittedName>
        <fullName evidence="2">Helix-turn-helix domain-containing protein</fullName>
    </submittedName>
</protein>
<keyword evidence="3" id="KW-1185">Reference proteome</keyword>
<sequence length="148" mass="17542">MMMILKQKQEILLMYLREGKSQREIANQAGVDRKTARKYIHAYEQRLTELEGMNASVDRGELIQELVEAPKYCSGARQKRVLTEEIEEKIIHYLQENKEKRARGLHKQQKKIMDIYEALIKEEMNVSYSTVLRTVRQLGGFFHDYHKL</sequence>